<evidence type="ECO:0000256" key="2">
    <source>
        <dbReference type="ARBA" id="ARBA00023235"/>
    </source>
</evidence>
<reference evidence="3 4" key="1">
    <citation type="journal article" date="2015" name="Nature">
        <title>rRNA introns, odd ribosomes, and small enigmatic genomes across a large radiation of phyla.</title>
        <authorList>
            <person name="Brown C.T."/>
            <person name="Hug L.A."/>
            <person name="Thomas B.C."/>
            <person name="Sharon I."/>
            <person name="Castelle C.J."/>
            <person name="Singh A."/>
            <person name="Wilkins M.J."/>
            <person name="Williams K.H."/>
            <person name="Banfield J.F."/>
        </authorList>
    </citation>
    <scope>NUCLEOTIDE SEQUENCE [LARGE SCALE GENOMIC DNA]</scope>
</reference>
<dbReference type="GO" id="GO:0016857">
    <property type="term" value="F:racemase and epimerase activity, acting on carbohydrates and derivatives"/>
    <property type="evidence" value="ECO:0007669"/>
    <property type="project" value="InterPro"/>
</dbReference>
<keyword evidence="1" id="KW-0479">Metal-binding</keyword>
<evidence type="ECO:0000313" key="3">
    <source>
        <dbReference type="EMBL" id="KKS57302.1"/>
    </source>
</evidence>
<keyword evidence="2" id="KW-0413">Isomerase</keyword>
<comment type="caution">
    <text evidence="3">The sequence shown here is derived from an EMBL/GenBank/DDBJ whole genome shotgun (WGS) entry which is preliminary data.</text>
</comment>
<dbReference type="GO" id="GO:0005975">
    <property type="term" value="P:carbohydrate metabolic process"/>
    <property type="evidence" value="ECO:0007669"/>
    <property type="project" value="InterPro"/>
</dbReference>
<evidence type="ECO:0000256" key="1">
    <source>
        <dbReference type="ARBA" id="ARBA00022723"/>
    </source>
</evidence>
<dbReference type="EMBL" id="LCDO01000002">
    <property type="protein sequence ID" value="KKS57302.1"/>
    <property type="molecule type" value="Genomic_DNA"/>
</dbReference>
<dbReference type="SUPFAM" id="SSF51366">
    <property type="entry name" value="Ribulose-phoshate binding barrel"/>
    <property type="match status" value="1"/>
</dbReference>
<accession>A0A0G1A8B8</accession>
<dbReference type="InterPro" id="IPR011060">
    <property type="entry name" value="RibuloseP-bd_barrel"/>
</dbReference>
<dbReference type="PANTHER" id="PTHR11749">
    <property type="entry name" value="RIBULOSE-5-PHOSPHATE-3-EPIMERASE"/>
    <property type="match status" value="1"/>
</dbReference>
<dbReference type="InterPro" id="IPR013785">
    <property type="entry name" value="Aldolase_TIM"/>
</dbReference>
<sequence>MQIIPAILATNPEIFQQQLQQVENLTDLVHIDVCDGFFVPEKTVDPDSLRSIQTPVQFELHLMVQNPAQEIERWYNFPNIQRVIFHLEAAKIPVASIEHIEAYGYKAGVAVNPETTLEQIGATGYEADLMMFLAVHPGKQGQAFLPEVLEKIKLFKEKHPNTPVGIDGGIHIPELETIKNLNLDYVVMGSEIFNNPEPAKHFKELQELIK</sequence>
<dbReference type="Pfam" id="PF00834">
    <property type="entry name" value="Ribul_P_3_epim"/>
    <property type="match status" value="1"/>
</dbReference>
<evidence type="ECO:0000313" key="4">
    <source>
        <dbReference type="Proteomes" id="UP000034837"/>
    </source>
</evidence>
<dbReference type="InterPro" id="IPR000056">
    <property type="entry name" value="Ribul_P_3_epim-like"/>
</dbReference>
<dbReference type="Proteomes" id="UP000034837">
    <property type="component" value="Unassembled WGS sequence"/>
</dbReference>
<dbReference type="Gene3D" id="3.20.20.70">
    <property type="entry name" value="Aldolase class I"/>
    <property type="match status" value="1"/>
</dbReference>
<gene>
    <name evidence="3" type="ORF">UV20_C0002G0091</name>
</gene>
<dbReference type="AlphaFoldDB" id="A0A0G1A8B8"/>
<name>A0A0G1A8B8_9BACT</name>
<protein>
    <submittedName>
        <fullName evidence="3">Ribulose-phosphate 3-epimerase</fullName>
    </submittedName>
</protein>
<dbReference type="GO" id="GO:0046872">
    <property type="term" value="F:metal ion binding"/>
    <property type="evidence" value="ECO:0007669"/>
    <property type="project" value="UniProtKB-KW"/>
</dbReference>
<organism evidence="3 4">
    <name type="scientific">Candidatus Magasanikbacteria bacterium GW2011_GWA2_42_32</name>
    <dbReference type="NCBI Taxonomy" id="1619039"/>
    <lineage>
        <taxon>Bacteria</taxon>
        <taxon>Candidatus Magasanikiibacteriota</taxon>
    </lineage>
</organism>
<proteinExistence type="predicted"/>